<feature type="region of interest" description="Disordered" evidence="11">
    <location>
        <begin position="343"/>
        <end position="420"/>
    </location>
</feature>
<keyword evidence="5 6" id="KW-0520">NAD</keyword>
<dbReference type="Gene3D" id="3.30.1600.10">
    <property type="entry name" value="SIR2/SIRT2 'Small Domain"/>
    <property type="match status" value="1"/>
</dbReference>
<comment type="catalytic activity">
    <reaction evidence="6">
        <text>N(6)-acetyl-L-lysyl-[protein] + NAD(+) + H2O = 2''-O-acetyl-ADP-D-ribose + nicotinamide + L-lysyl-[protein]</text>
        <dbReference type="Rhea" id="RHEA:43636"/>
        <dbReference type="Rhea" id="RHEA-COMP:9752"/>
        <dbReference type="Rhea" id="RHEA-COMP:10731"/>
        <dbReference type="ChEBI" id="CHEBI:15377"/>
        <dbReference type="ChEBI" id="CHEBI:17154"/>
        <dbReference type="ChEBI" id="CHEBI:29969"/>
        <dbReference type="ChEBI" id="CHEBI:57540"/>
        <dbReference type="ChEBI" id="CHEBI:61930"/>
        <dbReference type="ChEBI" id="CHEBI:83767"/>
        <dbReference type="EC" id="2.3.1.286"/>
    </reaction>
</comment>
<feature type="binding site" evidence="8">
    <location>
        <begin position="54"/>
        <end position="56"/>
    </location>
    <ligand>
        <name>NAD(+)</name>
        <dbReference type="ChEBI" id="CHEBI:57540"/>
    </ligand>
</feature>
<dbReference type="InterPro" id="IPR050134">
    <property type="entry name" value="NAD-dep_sirtuin_deacylases"/>
</dbReference>
<proteinExistence type="inferred from homology"/>
<evidence type="ECO:0000313" key="14">
    <source>
        <dbReference type="Proteomes" id="UP001375240"/>
    </source>
</evidence>
<evidence type="ECO:0000256" key="2">
    <source>
        <dbReference type="ARBA" id="ARBA00022679"/>
    </source>
</evidence>
<dbReference type="InterPro" id="IPR026591">
    <property type="entry name" value="Sirtuin_cat_small_dom_sf"/>
</dbReference>
<comment type="similarity">
    <text evidence="1 6">Belongs to the sirtuin family. Class I subfamily.</text>
</comment>
<evidence type="ECO:0000256" key="6">
    <source>
        <dbReference type="PIRNR" id="PIRNR037938"/>
    </source>
</evidence>
<dbReference type="InterPro" id="IPR017328">
    <property type="entry name" value="Sirtuin_class_I"/>
</dbReference>
<evidence type="ECO:0000256" key="7">
    <source>
        <dbReference type="PIRSR" id="PIRSR037938-1"/>
    </source>
</evidence>
<feature type="binding site" evidence="8">
    <location>
        <begin position="126"/>
        <end position="129"/>
    </location>
    <ligand>
        <name>NAD(+)</name>
        <dbReference type="ChEBI" id="CHEBI:57540"/>
    </ligand>
</feature>
<dbReference type="GO" id="GO:0008270">
    <property type="term" value="F:zinc ion binding"/>
    <property type="evidence" value="ECO:0007669"/>
    <property type="project" value="UniProtKB-UniRule"/>
</dbReference>
<sequence>MGQEISEPIDESVEPYFLRRRDLKSIAGYIASNQCKKIAVMVGAGISTSAGIPDFRSPDTGLYANLKRLDLPEPEAVFDISYFRTNPLPFYTLAHDLYPGRYRPTITHSFIRLLHDKGLLLRCWTQNIDTLERAAGVPGDKLIEAHGSFASQRCIDCKEPYPDDLMRASLESSVSPPDIPTCIATPQCNGLVKPDIVFFGEPLPAAFAESTKELEDVDLAIVMGTSLTVYPFASLPMRVVRGPPRLLINKERVGELGSRPDDVILLRQCDDGVRELCAELGWLDELEALWAATETEEMRAKREEEARKRELPLSERLDEEVDKLTRDVEESLKVSKEHASWVETQLDKEKEKEGKRHSLEISGPDSPVLGYKAAEPVTTDEPKQEPKSGETKGDEPKRDETKQDEPKQDEPKPDEGKADA</sequence>
<evidence type="ECO:0000256" key="8">
    <source>
        <dbReference type="PIRSR" id="PIRSR037938-2"/>
    </source>
</evidence>
<dbReference type="PROSITE" id="PS50305">
    <property type="entry name" value="SIRTUIN"/>
    <property type="match status" value="1"/>
</dbReference>
<evidence type="ECO:0000256" key="3">
    <source>
        <dbReference type="ARBA" id="ARBA00022723"/>
    </source>
</evidence>
<feature type="domain" description="Deacetylase sirtuin-type" evidence="12">
    <location>
        <begin position="16"/>
        <end position="283"/>
    </location>
</feature>
<gene>
    <name evidence="13" type="primary">HST2</name>
    <name evidence="13" type="ORF">TWF696_008870</name>
</gene>
<feature type="active site" description="Proton acceptor" evidence="7 10">
    <location>
        <position position="146"/>
    </location>
</feature>
<dbReference type="PANTHER" id="PTHR11085:SF6">
    <property type="entry name" value="NAD-DEPENDENT PROTEIN DEACETYLASE SIRTUIN-2"/>
    <property type="match status" value="1"/>
</dbReference>
<dbReference type="Proteomes" id="UP001375240">
    <property type="component" value="Unassembled WGS sequence"/>
</dbReference>
<protein>
    <recommendedName>
        <fullName evidence="6">NAD-dependent protein deacetylase</fullName>
        <ecNumber evidence="6">2.3.1.286</ecNumber>
    </recommendedName>
</protein>
<dbReference type="Pfam" id="PF02146">
    <property type="entry name" value="SIR2"/>
    <property type="match status" value="1"/>
</dbReference>
<dbReference type="InterPro" id="IPR003000">
    <property type="entry name" value="Sirtuin"/>
</dbReference>
<feature type="compositionally biased region" description="Basic and acidic residues" evidence="11">
    <location>
        <begin position="380"/>
        <end position="420"/>
    </location>
</feature>
<keyword evidence="2 6" id="KW-0808">Transferase</keyword>
<evidence type="ECO:0000256" key="10">
    <source>
        <dbReference type="PROSITE-ProRule" id="PRU00236"/>
    </source>
</evidence>
<dbReference type="GO" id="GO:0017136">
    <property type="term" value="F:histone deacetylase activity, NAD-dependent"/>
    <property type="evidence" value="ECO:0007669"/>
    <property type="project" value="InterPro"/>
</dbReference>
<dbReference type="InterPro" id="IPR026590">
    <property type="entry name" value="Ssirtuin_cat_dom"/>
</dbReference>
<organism evidence="13 14">
    <name type="scientific">Orbilia brochopaga</name>
    <dbReference type="NCBI Taxonomy" id="3140254"/>
    <lineage>
        <taxon>Eukaryota</taxon>
        <taxon>Fungi</taxon>
        <taxon>Dikarya</taxon>
        <taxon>Ascomycota</taxon>
        <taxon>Pezizomycotina</taxon>
        <taxon>Orbiliomycetes</taxon>
        <taxon>Orbiliales</taxon>
        <taxon>Orbiliaceae</taxon>
        <taxon>Orbilia</taxon>
    </lineage>
</organism>
<dbReference type="SUPFAM" id="SSF52467">
    <property type="entry name" value="DHS-like NAD/FAD-binding domain"/>
    <property type="match status" value="1"/>
</dbReference>
<evidence type="ECO:0000256" key="5">
    <source>
        <dbReference type="ARBA" id="ARBA00023027"/>
    </source>
</evidence>
<keyword evidence="4 6" id="KW-0862">Zinc</keyword>
<keyword evidence="14" id="KW-1185">Reference proteome</keyword>
<evidence type="ECO:0000256" key="4">
    <source>
        <dbReference type="ARBA" id="ARBA00022833"/>
    </source>
</evidence>
<dbReference type="GO" id="GO:0005634">
    <property type="term" value="C:nucleus"/>
    <property type="evidence" value="ECO:0007669"/>
    <property type="project" value="TreeGrafter"/>
</dbReference>
<evidence type="ECO:0000256" key="1">
    <source>
        <dbReference type="ARBA" id="ARBA00006924"/>
    </source>
</evidence>
<dbReference type="PANTHER" id="PTHR11085">
    <property type="entry name" value="NAD-DEPENDENT PROTEIN DEACYLASE SIRTUIN-5, MITOCHONDRIAL-RELATED"/>
    <property type="match status" value="1"/>
</dbReference>
<comment type="cofactor">
    <cofactor evidence="9">
        <name>Zn(2+)</name>
        <dbReference type="ChEBI" id="CHEBI:29105"/>
    </cofactor>
    <text evidence="9">Binds 1 zinc ion per subunit.</text>
</comment>
<feature type="binding site" evidence="8">
    <location>
        <begin position="44"/>
        <end position="48"/>
    </location>
    <ligand>
        <name>NAD(+)</name>
        <dbReference type="ChEBI" id="CHEBI:57540"/>
    </ligand>
</feature>
<evidence type="ECO:0000259" key="12">
    <source>
        <dbReference type="PROSITE" id="PS50305"/>
    </source>
</evidence>
<feature type="binding site" evidence="8">
    <location>
        <begin position="225"/>
        <end position="226"/>
    </location>
    <ligand>
        <name>NAD(+)</name>
        <dbReference type="ChEBI" id="CHEBI:57540"/>
    </ligand>
</feature>
<dbReference type="GO" id="GO:0070403">
    <property type="term" value="F:NAD+ binding"/>
    <property type="evidence" value="ECO:0007669"/>
    <property type="project" value="UniProtKB-UniRule"/>
</dbReference>
<accession>A0AAV9UDK9</accession>
<feature type="binding site" evidence="9 10">
    <location>
        <position position="188"/>
    </location>
    <ligand>
        <name>Zn(2+)</name>
        <dbReference type="ChEBI" id="CHEBI:29105"/>
    </ligand>
</feature>
<dbReference type="InterPro" id="IPR029035">
    <property type="entry name" value="DHS-like_NAD/FAD-binding_dom"/>
</dbReference>
<reference evidence="13 14" key="1">
    <citation type="submission" date="2019-10" db="EMBL/GenBank/DDBJ databases">
        <authorList>
            <person name="Palmer J.M."/>
        </authorList>
    </citation>
    <scope>NUCLEOTIDE SEQUENCE [LARGE SCALE GENOMIC DNA]</scope>
    <source>
        <strain evidence="13 14">TWF696</strain>
    </source>
</reference>
<evidence type="ECO:0000313" key="13">
    <source>
        <dbReference type="EMBL" id="KAK6340543.1"/>
    </source>
</evidence>
<dbReference type="PIRSF" id="PIRSF037938">
    <property type="entry name" value="SIR2_euk"/>
    <property type="match status" value="1"/>
</dbReference>
<feature type="binding site" evidence="10">
    <location>
        <position position="182"/>
    </location>
    <ligand>
        <name>Zn(2+)</name>
        <dbReference type="ChEBI" id="CHEBI:29105"/>
    </ligand>
</feature>
<name>A0AAV9UDK9_9PEZI</name>
<dbReference type="EMBL" id="JAVHNQ010000008">
    <property type="protein sequence ID" value="KAK6340543.1"/>
    <property type="molecule type" value="Genomic_DNA"/>
</dbReference>
<dbReference type="Gene3D" id="3.40.50.1220">
    <property type="entry name" value="TPP-binding domain"/>
    <property type="match status" value="1"/>
</dbReference>
<comment type="caution">
    <text evidence="13">The sequence shown here is derived from an EMBL/GenBank/DDBJ whole genome shotgun (WGS) entry which is preliminary data.</text>
</comment>
<evidence type="ECO:0000256" key="11">
    <source>
        <dbReference type="SAM" id="MobiDB-lite"/>
    </source>
</evidence>
<feature type="binding site" evidence="8">
    <location>
        <begin position="249"/>
        <end position="251"/>
    </location>
    <ligand>
        <name>NAD(+)</name>
        <dbReference type="ChEBI" id="CHEBI:57540"/>
    </ligand>
</feature>
<evidence type="ECO:0000256" key="9">
    <source>
        <dbReference type="PIRSR" id="PIRSR037938-3"/>
    </source>
</evidence>
<dbReference type="CDD" id="cd01408">
    <property type="entry name" value="SIRT1"/>
    <property type="match status" value="1"/>
</dbReference>
<feature type="binding site" evidence="9 10">
    <location>
        <position position="157"/>
    </location>
    <ligand>
        <name>Zn(2+)</name>
        <dbReference type="ChEBI" id="CHEBI:29105"/>
    </ligand>
</feature>
<dbReference type="AlphaFoldDB" id="A0AAV9UDK9"/>
<dbReference type="EC" id="2.3.1.286" evidence="6"/>
<feature type="binding site" evidence="8">
    <location>
        <position position="269"/>
    </location>
    <ligand>
        <name>NAD(+)</name>
        <dbReference type="ChEBI" id="CHEBI:57540"/>
    </ligand>
</feature>
<feature type="compositionally biased region" description="Basic and acidic residues" evidence="11">
    <location>
        <begin position="343"/>
        <end position="359"/>
    </location>
</feature>
<keyword evidence="3 6" id="KW-0479">Metal-binding</keyword>
<feature type="binding site" evidence="9 10">
    <location>
        <position position="154"/>
    </location>
    <ligand>
        <name>Zn(2+)</name>
        <dbReference type="ChEBI" id="CHEBI:29105"/>
    </ligand>
</feature>